<dbReference type="KEGG" id="ssyi:EKG83_24645"/>
<evidence type="ECO:0000313" key="2">
    <source>
        <dbReference type="Proteomes" id="UP000325787"/>
    </source>
</evidence>
<dbReference type="AlphaFoldDB" id="A0A5Q0H2S0"/>
<organism evidence="1 2">
    <name type="scientific">Saccharothrix syringae</name>
    <name type="common">Nocardiopsis syringae</name>
    <dbReference type="NCBI Taxonomy" id="103733"/>
    <lineage>
        <taxon>Bacteria</taxon>
        <taxon>Bacillati</taxon>
        <taxon>Actinomycetota</taxon>
        <taxon>Actinomycetes</taxon>
        <taxon>Pseudonocardiales</taxon>
        <taxon>Pseudonocardiaceae</taxon>
        <taxon>Saccharothrix</taxon>
    </lineage>
</organism>
<dbReference type="EMBL" id="CP034550">
    <property type="protein sequence ID" value="QFZ20174.1"/>
    <property type="molecule type" value="Genomic_DNA"/>
</dbReference>
<dbReference type="SUPFAM" id="SSF160387">
    <property type="entry name" value="NosL/MerB-like"/>
    <property type="match status" value="1"/>
</dbReference>
<accession>A0A5Q0H2S0</accession>
<protein>
    <recommendedName>
        <fullName evidence="3">Alkylmercury lyase</fullName>
    </recommendedName>
</protein>
<dbReference type="Pfam" id="PF03243">
    <property type="entry name" value="MerB"/>
    <property type="match status" value="1"/>
</dbReference>
<dbReference type="InterPro" id="IPR004927">
    <property type="entry name" value="MerB"/>
</dbReference>
<evidence type="ECO:0000313" key="1">
    <source>
        <dbReference type="EMBL" id="QFZ20174.1"/>
    </source>
</evidence>
<name>A0A5Q0H2S0_SACSY</name>
<evidence type="ECO:0008006" key="3">
    <source>
        <dbReference type="Google" id="ProtNLM"/>
    </source>
</evidence>
<dbReference type="RefSeq" id="WP_033432418.1">
    <property type="nucleotide sequence ID" value="NZ_CP034550.1"/>
</dbReference>
<sequence>MSGGMTDAEIAATPPLSRPDPVLDRAMQLLLVGSAPVAVPDLARDLGRDPGEVAAAVRSFEEVGRLRRDGHGAITAAAGLGVVPDDYELRASGRRWWAWCAKTGLGVLAALAAGGSLRGRSPDTGEPLRVDFDGAEPRPTACAVLWPHERLQNSCSSAGELCAAYTLFADADGAAAWAVARSVDAEVVTVAEAVRRALPRYRHSLGPSVRLVTGVAGD</sequence>
<keyword evidence="2" id="KW-1185">Reference proteome</keyword>
<dbReference type="Proteomes" id="UP000325787">
    <property type="component" value="Chromosome"/>
</dbReference>
<dbReference type="Gene3D" id="3.30.450.410">
    <property type="match status" value="1"/>
</dbReference>
<gene>
    <name evidence="1" type="ORF">EKG83_24645</name>
</gene>
<dbReference type="OrthoDB" id="7185309at2"/>
<dbReference type="GO" id="GO:0018836">
    <property type="term" value="F:alkylmercury lyase activity"/>
    <property type="evidence" value="ECO:0007669"/>
    <property type="project" value="InterPro"/>
</dbReference>
<dbReference type="InterPro" id="IPR053717">
    <property type="entry name" value="MerB_lyase_sf"/>
</dbReference>
<reference evidence="2" key="1">
    <citation type="journal article" date="2021" name="Curr. Microbiol.">
        <title>Complete genome of nocamycin-producing strain Saccharothrix syringae NRRL B-16468 reveals the biosynthetic potential for secondary metabolites.</title>
        <authorList>
            <person name="Mo X."/>
            <person name="Yang S."/>
        </authorList>
    </citation>
    <scope>NUCLEOTIDE SEQUENCE [LARGE SCALE GENOMIC DNA]</scope>
    <source>
        <strain evidence="2">ATCC 51364 / DSM 43886 / JCM 6844 / KCTC 9398 / NBRC 14523 / NRRL B-16468 / INA 2240</strain>
    </source>
</reference>
<proteinExistence type="predicted"/>